<comment type="caution">
    <text evidence="2">The sequence shown here is derived from an EMBL/GenBank/DDBJ whole genome shotgun (WGS) entry which is preliminary data.</text>
</comment>
<sequence length="395" mass="44147">MADMEDEDLLAALGVEVAPIKTGSHTPQEERLIAGFEDILRFVEIHGRAPEHGEERDIFERLYAARLDRLRALTSARPLLVPMDTPGLLATAPSRATPEAAEGLDDEALLAELGLAGTAGSDDITQLRHVRPFEERKAAEDIANRTKCEDFERFQPLFERVETDLKSGVRKTLRFGRDASVAEGNFFILGGQMVYVAEMGETFRTPNGEPDARLRVIFSNGTESNLLQRSLQRALYKDDTGRRITDADAGPLFGDTMEPDDIVNGTIYVLRSLSGHPFVAEHRELIHKIGITGGKVETRIANAATDATYLLAKVEVVATYKVSNLNRTRLENLFHRIFQEARLDLTIEDRFGNPVHPREWFLVPLHVIDEAVKRIQDGTITNCIYDPSRAAFVER</sequence>
<dbReference type="OrthoDB" id="9814995at2"/>
<dbReference type="Proteomes" id="UP000264492">
    <property type="component" value="Unassembled WGS sequence"/>
</dbReference>
<evidence type="ECO:0000259" key="1">
    <source>
        <dbReference type="SMART" id="SM00974"/>
    </source>
</evidence>
<feature type="domain" description="Bacteriophage T5 Orf172 DNA-binding" evidence="1">
    <location>
        <begin position="281"/>
        <end position="375"/>
    </location>
</feature>
<dbReference type="Pfam" id="PF13455">
    <property type="entry name" value="MUG113"/>
    <property type="match status" value="1"/>
</dbReference>
<keyword evidence="3" id="KW-1185">Reference proteome</keyword>
<dbReference type="RefSeq" id="WP_115857530.1">
    <property type="nucleotide sequence ID" value="NZ_QTSU01000001.1"/>
</dbReference>
<dbReference type="InterPro" id="IPR018306">
    <property type="entry name" value="Phage_T5_Orf172_DNA-bd"/>
</dbReference>
<dbReference type="AlphaFoldDB" id="A0A371K2G3"/>
<accession>A0A371K2G3</accession>
<proteinExistence type="predicted"/>
<evidence type="ECO:0000313" key="2">
    <source>
        <dbReference type="EMBL" id="RDZ28088.1"/>
    </source>
</evidence>
<protein>
    <submittedName>
        <fullName evidence="2">GIY-YIG nuclease family protein</fullName>
    </submittedName>
</protein>
<gene>
    <name evidence="2" type="ORF">DX914_02780</name>
</gene>
<name>A0A371K2G3_9GAMM</name>
<organism evidence="2 3">
    <name type="scientific">Lysobacter silvisoli</name>
    <dbReference type="NCBI Taxonomy" id="2293254"/>
    <lineage>
        <taxon>Bacteria</taxon>
        <taxon>Pseudomonadati</taxon>
        <taxon>Pseudomonadota</taxon>
        <taxon>Gammaproteobacteria</taxon>
        <taxon>Lysobacterales</taxon>
        <taxon>Lysobacteraceae</taxon>
        <taxon>Lysobacter</taxon>
    </lineage>
</organism>
<dbReference type="EMBL" id="QTSU01000001">
    <property type="protein sequence ID" value="RDZ28088.1"/>
    <property type="molecule type" value="Genomic_DNA"/>
</dbReference>
<evidence type="ECO:0000313" key="3">
    <source>
        <dbReference type="Proteomes" id="UP000264492"/>
    </source>
</evidence>
<dbReference type="SMART" id="SM00974">
    <property type="entry name" value="T5orf172"/>
    <property type="match status" value="1"/>
</dbReference>
<reference evidence="2 3" key="1">
    <citation type="submission" date="2018-08" db="EMBL/GenBank/DDBJ databases">
        <title>Lysobacter sp. zong2l5, whole genome shotgun sequence.</title>
        <authorList>
            <person name="Zhang X."/>
            <person name="Feng G."/>
            <person name="Zhu H."/>
        </authorList>
    </citation>
    <scope>NUCLEOTIDE SEQUENCE [LARGE SCALE GENOMIC DNA]</scope>
    <source>
        <strain evidence="3">zong2l5</strain>
    </source>
</reference>